<dbReference type="Proteomes" id="UP000190744">
    <property type="component" value="Unassembled WGS sequence"/>
</dbReference>
<evidence type="ECO:0000313" key="3">
    <source>
        <dbReference type="Proteomes" id="UP000190744"/>
    </source>
</evidence>
<evidence type="ECO:0008006" key="4">
    <source>
        <dbReference type="Google" id="ProtNLM"/>
    </source>
</evidence>
<proteinExistence type="predicted"/>
<organism evidence="2 3">
    <name type="scientific">Penicillium brasilianum</name>
    <dbReference type="NCBI Taxonomy" id="104259"/>
    <lineage>
        <taxon>Eukaryota</taxon>
        <taxon>Fungi</taxon>
        <taxon>Dikarya</taxon>
        <taxon>Ascomycota</taxon>
        <taxon>Pezizomycotina</taxon>
        <taxon>Eurotiomycetes</taxon>
        <taxon>Eurotiomycetidae</taxon>
        <taxon>Eurotiales</taxon>
        <taxon>Aspergillaceae</taxon>
        <taxon>Penicillium</taxon>
    </lineage>
</organism>
<name>A0A1S9RW43_PENBI</name>
<gene>
    <name evidence="2" type="ORF">PEBR_07957</name>
</gene>
<protein>
    <recommendedName>
        <fullName evidence="4">FAR1 domain-containing protein</fullName>
    </recommendedName>
</protein>
<sequence>MANLGLDCYASDTDEPPEEPANQPTEGTAGGPTTALPAEVPPEEDVAMVTLPLPPLDIEYNTAEEAIQAINDFALDYGYAVVKRRSKRTKSKHGVGVLKKVQLMCDRGGIYTPLIPTLDRKRKTTILASGCLFDIAVRLRGDKWAQRRLELNRKDEKLQGWFRLSYPTRQIMTILKNEDQNTCLTQKDINNARLKSN</sequence>
<dbReference type="AlphaFoldDB" id="A0A1S9RW43"/>
<accession>A0A1S9RW43</accession>
<evidence type="ECO:0000313" key="2">
    <source>
        <dbReference type="EMBL" id="OOQ89510.1"/>
    </source>
</evidence>
<reference evidence="3" key="1">
    <citation type="submission" date="2015-09" db="EMBL/GenBank/DDBJ databases">
        <authorList>
            <person name="Fill T.P."/>
            <person name="Baretta J.F."/>
            <person name="de Almeida L.G."/>
            <person name="Rocha M."/>
            <person name="de Souza D.H."/>
            <person name="Malavazi I."/>
            <person name="Cerdeira L.T."/>
            <person name="Hong H."/>
            <person name="Samborskyy M."/>
            <person name="de Vasconcelos A.T."/>
            <person name="Leadlay P."/>
            <person name="Rodrigues-Filho E."/>
        </authorList>
    </citation>
    <scope>NUCLEOTIDE SEQUENCE [LARGE SCALE GENOMIC DNA]</scope>
    <source>
        <strain evidence="3">LaBioMMi 136</strain>
    </source>
</reference>
<comment type="caution">
    <text evidence="2">The sequence shown here is derived from an EMBL/GenBank/DDBJ whole genome shotgun (WGS) entry which is preliminary data.</text>
</comment>
<feature type="region of interest" description="Disordered" evidence="1">
    <location>
        <begin position="1"/>
        <end position="39"/>
    </location>
</feature>
<evidence type="ECO:0000256" key="1">
    <source>
        <dbReference type="SAM" id="MobiDB-lite"/>
    </source>
</evidence>
<feature type="compositionally biased region" description="Low complexity" evidence="1">
    <location>
        <begin position="24"/>
        <end position="38"/>
    </location>
</feature>
<dbReference type="EMBL" id="LJBN01000110">
    <property type="protein sequence ID" value="OOQ89510.1"/>
    <property type="molecule type" value="Genomic_DNA"/>
</dbReference>